<dbReference type="GO" id="GO:0005524">
    <property type="term" value="F:ATP binding"/>
    <property type="evidence" value="ECO:0007669"/>
    <property type="project" value="UniProtKB-KW"/>
</dbReference>
<dbReference type="SUPFAM" id="SSF48592">
    <property type="entry name" value="GroEL equatorial domain-like"/>
    <property type="match status" value="2"/>
</dbReference>
<evidence type="ECO:0000256" key="2">
    <source>
        <dbReference type="ARBA" id="ARBA00022741"/>
    </source>
</evidence>
<sequence>MHHCQSSISDLDVFCCYICGSSNNDEVNCLLDCGSQRLIKIEKLFKDEATERARMASFVGAMAIADLVKTTLGPKGMVTLFLPQFVAKSEVTSFLAFGGGHNVTATNDGATILKSLHIDNPAAKVLVGISKVQDDEVGDGTTSVVVLAGELLREAERFLATNIHPMTIISGISKVQDDEVGDGTTSVVVLAGELLREAERLLATNIHPMTIISGYRMAAECARYALLQKVMDNKEDAEKFKEDLMKIAMTTLSSKMLSQDEEHFANLAVDAVMRLQGFMWNLCPSFADALNSLVLISLKEQFVSLFSFS</sequence>
<dbReference type="SUPFAM" id="SSF54849">
    <property type="entry name" value="GroEL-intermediate domain like"/>
    <property type="match status" value="1"/>
</dbReference>
<dbReference type="GO" id="GO:0051082">
    <property type="term" value="F:unfolded protein binding"/>
    <property type="evidence" value="ECO:0007669"/>
    <property type="project" value="InterPro"/>
</dbReference>
<dbReference type="PRINTS" id="PR00304">
    <property type="entry name" value="TCOMPLEXTCP1"/>
</dbReference>
<dbReference type="InterPro" id="IPR002423">
    <property type="entry name" value="Cpn60/GroEL/TCP-1"/>
</dbReference>
<dbReference type="AlphaFoldDB" id="A0A4S4DT47"/>
<protein>
    <recommendedName>
        <fullName evidence="8">T-complex protein 1 subunit beta</fullName>
    </recommendedName>
</protein>
<dbReference type="PANTHER" id="PTHR11353">
    <property type="entry name" value="CHAPERONIN"/>
    <property type="match status" value="1"/>
</dbReference>
<dbReference type="Gene3D" id="1.10.560.10">
    <property type="entry name" value="GroEL-like equatorial domain"/>
    <property type="match status" value="2"/>
</dbReference>
<dbReference type="PROSITE" id="PS00995">
    <property type="entry name" value="TCP1_3"/>
    <property type="match status" value="2"/>
</dbReference>
<dbReference type="GO" id="GO:0016887">
    <property type="term" value="F:ATP hydrolysis activity"/>
    <property type="evidence" value="ECO:0007669"/>
    <property type="project" value="InterPro"/>
</dbReference>
<reference evidence="6 7" key="1">
    <citation type="journal article" date="2018" name="Proc. Natl. Acad. Sci. U.S.A.">
        <title>Draft genome sequence of Camellia sinensis var. sinensis provides insights into the evolution of the tea genome and tea quality.</title>
        <authorList>
            <person name="Wei C."/>
            <person name="Yang H."/>
            <person name="Wang S."/>
            <person name="Zhao J."/>
            <person name="Liu C."/>
            <person name="Gao L."/>
            <person name="Xia E."/>
            <person name="Lu Y."/>
            <person name="Tai Y."/>
            <person name="She G."/>
            <person name="Sun J."/>
            <person name="Cao H."/>
            <person name="Tong W."/>
            <person name="Gao Q."/>
            <person name="Li Y."/>
            <person name="Deng W."/>
            <person name="Jiang X."/>
            <person name="Wang W."/>
            <person name="Chen Q."/>
            <person name="Zhang S."/>
            <person name="Li H."/>
            <person name="Wu J."/>
            <person name="Wang P."/>
            <person name="Li P."/>
            <person name="Shi C."/>
            <person name="Zheng F."/>
            <person name="Jian J."/>
            <person name="Huang B."/>
            <person name="Shan D."/>
            <person name="Shi M."/>
            <person name="Fang C."/>
            <person name="Yue Y."/>
            <person name="Li F."/>
            <person name="Li D."/>
            <person name="Wei S."/>
            <person name="Han B."/>
            <person name="Jiang C."/>
            <person name="Yin Y."/>
            <person name="Xia T."/>
            <person name="Zhang Z."/>
            <person name="Bennetzen J.L."/>
            <person name="Zhao S."/>
            <person name="Wan X."/>
        </authorList>
    </citation>
    <scope>NUCLEOTIDE SEQUENCE [LARGE SCALE GENOMIC DNA]</scope>
    <source>
        <strain evidence="7">cv. Shuchazao</strain>
        <tissue evidence="6">Leaf</tissue>
    </source>
</reference>
<evidence type="ECO:0000256" key="5">
    <source>
        <dbReference type="RuleBase" id="RU004187"/>
    </source>
</evidence>
<keyword evidence="3 5" id="KW-0067">ATP-binding</keyword>
<keyword evidence="4 5" id="KW-0143">Chaperone</keyword>
<proteinExistence type="inferred from homology"/>
<dbReference type="Pfam" id="PF00118">
    <property type="entry name" value="Cpn60_TCP1"/>
    <property type="match status" value="1"/>
</dbReference>
<evidence type="ECO:0000313" key="6">
    <source>
        <dbReference type="EMBL" id="THG05636.1"/>
    </source>
</evidence>
<dbReference type="STRING" id="542762.A0A4S4DT47"/>
<dbReference type="EMBL" id="SDRB02010587">
    <property type="protein sequence ID" value="THG05636.1"/>
    <property type="molecule type" value="Genomic_DNA"/>
</dbReference>
<dbReference type="InterPro" id="IPR027410">
    <property type="entry name" value="TCP-1-like_intermed_sf"/>
</dbReference>
<dbReference type="Gene3D" id="3.30.260.10">
    <property type="entry name" value="TCP-1-like chaperonin intermediate domain"/>
    <property type="match status" value="1"/>
</dbReference>
<dbReference type="GO" id="GO:0140662">
    <property type="term" value="F:ATP-dependent protein folding chaperone"/>
    <property type="evidence" value="ECO:0007669"/>
    <property type="project" value="InterPro"/>
</dbReference>
<dbReference type="Proteomes" id="UP000306102">
    <property type="component" value="Unassembled WGS sequence"/>
</dbReference>
<dbReference type="InterPro" id="IPR002194">
    <property type="entry name" value="Chaperonin_TCP-1_CS"/>
</dbReference>
<comment type="similarity">
    <text evidence="1 5">Belongs to the TCP-1 chaperonin family.</text>
</comment>
<dbReference type="InterPro" id="IPR017998">
    <property type="entry name" value="Chaperone_TCP-1"/>
</dbReference>
<gene>
    <name evidence="6" type="ORF">TEA_000821</name>
</gene>
<evidence type="ECO:0008006" key="8">
    <source>
        <dbReference type="Google" id="ProtNLM"/>
    </source>
</evidence>
<comment type="caution">
    <text evidence="6">The sequence shown here is derived from an EMBL/GenBank/DDBJ whole genome shotgun (WGS) entry which is preliminary data.</text>
</comment>
<evidence type="ECO:0000256" key="1">
    <source>
        <dbReference type="ARBA" id="ARBA00008020"/>
    </source>
</evidence>
<evidence type="ECO:0000313" key="7">
    <source>
        <dbReference type="Proteomes" id="UP000306102"/>
    </source>
</evidence>
<organism evidence="6 7">
    <name type="scientific">Camellia sinensis var. sinensis</name>
    <name type="common">China tea</name>
    <dbReference type="NCBI Taxonomy" id="542762"/>
    <lineage>
        <taxon>Eukaryota</taxon>
        <taxon>Viridiplantae</taxon>
        <taxon>Streptophyta</taxon>
        <taxon>Embryophyta</taxon>
        <taxon>Tracheophyta</taxon>
        <taxon>Spermatophyta</taxon>
        <taxon>Magnoliopsida</taxon>
        <taxon>eudicotyledons</taxon>
        <taxon>Gunneridae</taxon>
        <taxon>Pentapetalae</taxon>
        <taxon>asterids</taxon>
        <taxon>Ericales</taxon>
        <taxon>Theaceae</taxon>
        <taxon>Camellia</taxon>
    </lineage>
</organism>
<accession>A0A4S4DT47</accession>
<name>A0A4S4DT47_CAMSN</name>
<evidence type="ECO:0000256" key="3">
    <source>
        <dbReference type="ARBA" id="ARBA00022840"/>
    </source>
</evidence>
<keyword evidence="2 5" id="KW-0547">Nucleotide-binding</keyword>
<dbReference type="InterPro" id="IPR027413">
    <property type="entry name" value="GROEL-like_equatorial_sf"/>
</dbReference>
<keyword evidence="7" id="KW-1185">Reference proteome</keyword>
<evidence type="ECO:0000256" key="4">
    <source>
        <dbReference type="ARBA" id="ARBA00023186"/>
    </source>
</evidence>